<gene>
    <name evidence="5" type="ORF">D6D85_02630</name>
</gene>
<dbReference type="EMBL" id="RCOS01000034">
    <property type="protein sequence ID" value="RSN77451.1"/>
    <property type="molecule type" value="Genomic_DNA"/>
</dbReference>
<dbReference type="InterPro" id="IPR002629">
    <property type="entry name" value="Met_Synth_C/arc"/>
</dbReference>
<dbReference type="Proteomes" id="UP000277582">
    <property type="component" value="Unassembled WGS sequence"/>
</dbReference>
<keyword evidence="6" id="KW-1185">Reference proteome</keyword>
<evidence type="ECO:0000313" key="5">
    <source>
        <dbReference type="EMBL" id="RSN77451.1"/>
    </source>
</evidence>
<evidence type="ECO:0000313" key="6">
    <source>
        <dbReference type="Proteomes" id="UP000277582"/>
    </source>
</evidence>
<keyword evidence="2" id="KW-0479">Metal-binding</keyword>
<dbReference type="GO" id="GO:0008270">
    <property type="term" value="F:zinc ion binding"/>
    <property type="evidence" value="ECO:0007669"/>
    <property type="project" value="InterPro"/>
</dbReference>
<dbReference type="AlphaFoldDB" id="A0A3R9QIK4"/>
<evidence type="ECO:0000256" key="3">
    <source>
        <dbReference type="ARBA" id="ARBA00022833"/>
    </source>
</evidence>
<dbReference type="OrthoDB" id="17656at2157"/>
<dbReference type="InterPro" id="IPR038071">
    <property type="entry name" value="UROD/MetE-like_sf"/>
</dbReference>
<comment type="cofactor">
    <cofactor evidence="1">
        <name>Zn(2+)</name>
        <dbReference type="ChEBI" id="CHEBI:29105"/>
    </cofactor>
</comment>
<dbReference type="GO" id="GO:0003871">
    <property type="term" value="F:5-methyltetrahydropteroyltriglutamate-homocysteine S-methyltransferase activity"/>
    <property type="evidence" value="ECO:0007669"/>
    <property type="project" value="InterPro"/>
</dbReference>
<dbReference type="SUPFAM" id="SSF51726">
    <property type="entry name" value="UROD/MetE-like"/>
    <property type="match status" value="1"/>
</dbReference>
<feature type="domain" description="Cobalamin-independent methionine synthase MetE C-terminal/archaeal" evidence="4">
    <location>
        <begin position="48"/>
        <end position="355"/>
    </location>
</feature>
<reference evidence="5 6" key="1">
    <citation type="submission" date="2018-10" db="EMBL/GenBank/DDBJ databases">
        <title>Co-occurring genomic capacity for anaerobic methane metabolism and dissimilatory sulfite reduction discovered in the Korarchaeota.</title>
        <authorList>
            <person name="Mckay L.J."/>
            <person name="Dlakic M."/>
            <person name="Fields M.W."/>
            <person name="Delmont T.O."/>
            <person name="Eren A.M."/>
            <person name="Jay Z.J."/>
            <person name="Klingelsmith K.B."/>
            <person name="Rusch D.B."/>
            <person name="Inskeep W.P."/>
        </authorList>
    </citation>
    <scope>NUCLEOTIDE SEQUENCE [LARGE SCALE GENOMIC DNA]</scope>
    <source>
        <strain evidence="5 6">MDKW</strain>
    </source>
</reference>
<evidence type="ECO:0000256" key="1">
    <source>
        <dbReference type="ARBA" id="ARBA00001947"/>
    </source>
</evidence>
<evidence type="ECO:0000256" key="2">
    <source>
        <dbReference type="ARBA" id="ARBA00022723"/>
    </source>
</evidence>
<sequence>MLLTQEIGSLSKPNWRVKYVRGEKLGKEDLKELRRWAEFLEIEEDLVKKVEEGKAEKKEVVELSALMAIRLLEKAGLDIVFDGEQFRTEMYEYPLRYVSGFRFLGPVRSFDNKYYNRAECVDKPRLLSPYHVEEFLFTRRNTKRRVKVPITGPYTLAEWSYNKYYVEKYRKLGYSWKNLRKPAKREFVLDLAKEVIRPNIAALIDKGAEIIQIDEPAVTTKPDEVDIFVEAFNEMTSGLNCKFSIHICYSDYSLLFPHIYELKGKVQLALEFANRGIKGYDILSLFKEYDGEIGLGVVDVHTDDVESPDTVKERILYASKFIPPERIYVNPDCGLRTRSWEIAYRKLKNMVKGAEMAREELK</sequence>
<protein>
    <recommendedName>
        <fullName evidence="4">Cobalamin-independent methionine synthase MetE C-terminal/archaeal domain-containing protein</fullName>
    </recommendedName>
</protein>
<dbReference type="Gene3D" id="3.20.20.210">
    <property type="match status" value="1"/>
</dbReference>
<organism evidence="5 6">
    <name type="scientific">Candidatus Methanodesulfokora washburnensis</name>
    <dbReference type="NCBI Taxonomy" id="2478471"/>
    <lineage>
        <taxon>Archaea</taxon>
        <taxon>Thermoproteota</taxon>
        <taxon>Candidatus Korarchaeia</taxon>
        <taxon>Candidatus Korarchaeia incertae sedis</taxon>
        <taxon>Candidatus Methanodesulfokora</taxon>
    </lineage>
</organism>
<dbReference type="CDD" id="cd03311">
    <property type="entry name" value="CIMS_C_terminal_like"/>
    <property type="match status" value="1"/>
</dbReference>
<name>A0A3R9QIK4_9CREN</name>
<proteinExistence type="predicted"/>
<accession>A0A3R9QIK4</accession>
<dbReference type="GO" id="GO:0009086">
    <property type="term" value="P:methionine biosynthetic process"/>
    <property type="evidence" value="ECO:0007669"/>
    <property type="project" value="InterPro"/>
</dbReference>
<comment type="caution">
    <text evidence="5">The sequence shown here is derived from an EMBL/GenBank/DDBJ whole genome shotgun (WGS) entry which is preliminary data.</text>
</comment>
<dbReference type="Pfam" id="PF01717">
    <property type="entry name" value="Meth_synt_2"/>
    <property type="match status" value="1"/>
</dbReference>
<dbReference type="RefSeq" id="WP_125670510.1">
    <property type="nucleotide sequence ID" value="NZ_RCOS01000034.1"/>
</dbReference>
<keyword evidence="3" id="KW-0862">Zinc</keyword>
<dbReference type="PANTHER" id="PTHR30519">
    <property type="entry name" value="5-METHYLTETRAHYDROPTEROYLTRIGLUTAMATE--HOMOCYSTEINE METHYLTRANSFERASE"/>
    <property type="match status" value="1"/>
</dbReference>
<evidence type="ECO:0000259" key="4">
    <source>
        <dbReference type="Pfam" id="PF01717"/>
    </source>
</evidence>